<comment type="caution">
    <text evidence="2">The sequence shown here is derived from an EMBL/GenBank/DDBJ whole genome shotgun (WGS) entry which is preliminary data.</text>
</comment>
<organism evidence="2 3">
    <name type="scientific">Zhenhengia yiwuensis</name>
    <dbReference type="NCBI Taxonomy" id="2763666"/>
    <lineage>
        <taxon>Bacteria</taxon>
        <taxon>Bacillati</taxon>
        <taxon>Bacillota</taxon>
        <taxon>Clostridia</taxon>
        <taxon>Lachnospirales</taxon>
        <taxon>Lachnospiraceae</taxon>
        <taxon>Zhenhengia</taxon>
    </lineage>
</organism>
<reference evidence="2" key="1">
    <citation type="submission" date="2020-08" db="EMBL/GenBank/DDBJ databases">
        <title>Genome public.</title>
        <authorList>
            <person name="Liu C."/>
            <person name="Sun Q."/>
        </authorList>
    </citation>
    <scope>NUCLEOTIDE SEQUENCE</scope>
    <source>
        <strain evidence="2">NSJ-12</strain>
    </source>
</reference>
<protein>
    <submittedName>
        <fullName evidence="2">Uncharacterized protein</fullName>
    </submittedName>
</protein>
<dbReference type="Proteomes" id="UP000655830">
    <property type="component" value="Unassembled WGS sequence"/>
</dbReference>
<accession>A0A926IET7</accession>
<keyword evidence="3" id="KW-1185">Reference proteome</keyword>
<feature type="transmembrane region" description="Helical" evidence="1">
    <location>
        <begin position="62"/>
        <end position="84"/>
    </location>
</feature>
<keyword evidence="1" id="KW-0472">Membrane</keyword>
<evidence type="ECO:0000256" key="1">
    <source>
        <dbReference type="SAM" id="Phobius"/>
    </source>
</evidence>
<proteinExistence type="predicted"/>
<gene>
    <name evidence="2" type="ORF">H8718_16590</name>
</gene>
<dbReference type="AlphaFoldDB" id="A0A926IET7"/>
<feature type="transmembrane region" description="Helical" evidence="1">
    <location>
        <begin position="111"/>
        <end position="139"/>
    </location>
</feature>
<sequence length="176" mass="20521">MNYIDISHQVEDALRQEKKRRKKDKTFTEEKQIEFVKRELRKNVTNLTGLKRLKALDMETELFSPTNLVAILLLVLSLLISPIIDSFKILEDLNVEMIKGLIYPSLSLDGIILFIVCILVVLMIVLLPIICIFLIIYIISRYFGRNNKLRCILNIGINELIEEYEKKLKNKSNKQV</sequence>
<keyword evidence="1" id="KW-0812">Transmembrane</keyword>
<evidence type="ECO:0000313" key="2">
    <source>
        <dbReference type="EMBL" id="MBC8581137.1"/>
    </source>
</evidence>
<evidence type="ECO:0000313" key="3">
    <source>
        <dbReference type="Proteomes" id="UP000655830"/>
    </source>
</evidence>
<keyword evidence="1" id="KW-1133">Transmembrane helix</keyword>
<dbReference type="RefSeq" id="WP_249333917.1">
    <property type="nucleotide sequence ID" value="NZ_JACRSY010000037.1"/>
</dbReference>
<dbReference type="EMBL" id="JACRSY010000037">
    <property type="protein sequence ID" value="MBC8581137.1"/>
    <property type="molecule type" value="Genomic_DNA"/>
</dbReference>
<name>A0A926IET7_9FIRM</name>